<evidence type="ECO:0000256" key="3">
    <source>
        <dbReference type="ARBA" id="ARBA00022645"/>
    </source>
</evidence>
<protein>
    <recommendedName>
        <fullName evidence="13">Peptidase M14 domain-containing protein</fullName>
    </recommendedName>
</protein>
<keyword evidence="8" id="KW-0862">Zinc</keyword>
<accession>A0A9J6CR72</accession>
<keyword evidence="6 12" id="KW-0732">Signal</keyword>
<keyword evidence="5" id="KW-0479">Metal-binding</keyword>
<dbReference type="InterPro" id="IPR000834">
    <property type="entry name" value="Peptidase_M14"/>
</dbReference>
<dbReference type="GO" id="GO:0008270">
    <property type="term" value="F:zinc ion binding"/>
    <property type="evidence" value="ECO:0007669"/>
    <property type="project" value="InterPro"/>
</dbReference>
<dbReference type="PANTHER" id="PTHR11705">
    <property type="entry name" value="PROTEASE FAMILY M14 CARBOXYPEPTIDASE A,B"/>
    <property type="match status" value="1"/>
</dbReference>
<organism evidence="14 15">
    <name type="scientific">Polypedilum vanderplanki</name>
    <name type="common">Sleeping chironomid midge</name>
    <dbReference type="NCBI Taxonomy" id="319348"/>
    <lineage>
        <taxon>Eukaryota</taxon>
        <taxon>Metazoa</taxon>
        <taxon>Ecdysozoa</taxon>
        <taxon>Arthropoda</taxon>
        <taxon>Hexapoda</taxon>
        <taxon>Insecta</taxon>
        <taxon>Pterygota</taxon>
        <taxon>Neoptera</taxon>
        <taxon>Endopterygota</taxon>
        <taxon>Diptera</taxon>
        <taxon>Nematocera</taxon>
        <taxon>Chironomoidea</taxon>
        <taxon>Chironomidae</taxon>
        <taxon>Chironominae</taxon>
        <taxon>Polypedilum</taxon>
        <taxon>Polypedilum</taxon>
    </lineage>
</organism>
<dbReference type="PROSITE" id="PS00132">
    <property type="entry name" value="CARBOXYPEPT_ZN_1"/>
    <property type="match status" value="1"/>
</dbReference>
<evidence type="ECO:0000259" key="13">
    <source>
        <dbReference type="PROSITE" id="PS52035"/>
    </source>
</evidence>
<gene>
    <name evidence="14" type="ORF">PVAND_013746</name>
</gene>
<dbReference type="GO" id="GO:0005615">
    <property type="term" value="C:extracellular space"/>
    <property type="evidence" value="ECO:0007669"/>
    <property type="project" value="TreeGrafter"/>
</dbReference>
<dbReference type="InterPro" id="IPR057246">
    <property type="entry name" value="CARBOXYPEPT_ZN_1"/>
</dbReference>
<dbReference type="InterPro" id="IPR036990">
    <property type="entry name" value="M14A-like_propep"/>
</dbReference>
<dbReference type="SUPFAM" id="SSF54897">
    <property type="entry name" value="Protease propeptides/inhibitors"/>
    <property type="match status" value="1"/>
</dbReference>
<evidence type="ECO:0000256" key="10">
    <source>
        <dbReference type="ARBA" id="ARBA00023157"/>
    </source>
</evidence>
<evidence type="ECO:0000256" key="8">
    <source>
        <dbReference type="ARBA" id="ARBA00022833"/>
    </source>
</evidence>
<dbReference type="FunFam" id="3.40.630.10:FF:000001">
    <property type="entry name" value="Carboxypeptidase B"/>
    <property type="match status" value="1"/>
</dbReference>
<comment type="caution">
    <text evidence="11">Lacks conserved residue(s) required for the propagation of feature annotation.</text>
</comment>
<keyword evidence="10" id="KW-1015">Disulfide bond</keyword>
<dbReference type="PROSITE" id="PS52035">
    <property type="entry name" value="PEPTIDASE_M14"/>
    <property type="match status" value="1"/>
</dbReference>
<dbReference type="Pfam" id="PF00246">
    <property type="entry name" value="Peptidase_M14"/>
    <property type="match status" value="1"/>
</dbReference>
<keyword evidence="4" id="KW-0645">Protease</keyword>
<dbReference type="CDD" id="cd03860">
    <property type="entry name" value="M14_CP_A-B_like"/>
    <property type="match status" value="1"/>
</dbReference>
<dbReference type="Gene3D" id="3.40.630.10">
    <property type="entry name" value="Zn peptidases"/>
    <property type="match status" value="1"/>
</dbReference>
<dbReference type="PRINTS" id="PR00765">
    <property type="entry name" value="CRBOXYPTASEA"/>
</dbReference>
<evidence type="ECO:0000313" key="15">
    <source>
        <dbReference type="Proteomes" id="UP001107558"/>
    </source>
</evidence>
<feature type="chain" id="PRO_5039887646" description="Peptidase M14 domain-containing protein" evidence="12">
    <location>
        <begin position="21"/>
        <end position="399"/>
    </location>
</feature>
<evidence type="ECO:0000313" key="14">
    <source>
        <dbReference type="EMBL" id="KAG5684517.1"/>
    </source>
</evidence>
<comment type="caution">
    <text evidence="14">The sequence shown here is derived from an EMBL/GenBank/DDBJ whole genome shotgun (WGS) entry which is preliminary data.</text>
</comment>
<keyword evidence="15" id="KW-1185">Reference proteome</keyword>
<dbReference type="SMART" id="SM00631">
    <property type="entry name" value="Zn_pept"/>
    <property type="match status" value="1"/>
</dbReference>
<evidence type="ECO:0000256" key="9">
    <source>
        <dbReference type="ARBA" id="ARBA00023049"/>
    </source>
</evidence>
<name>A0A9J6CR72_POLVA</name>
<reference evidence="14" key="1">
    <citation type="submission" date="2021-03" db="EMBL/GenBank/DDBJ databases">
        <title>Chromosome level genome of the anhydrobiotic midge Polypedilum vanderplanki.</title>
        <authorList>
            <person name="Yoshida Y."/>
            <person name="Kikawada T."/>
            <person name="Gusev O."/>
        </authorList>
    </citation>
    <scope>NUCLEOTIDE SEQUENCE</scope>
    <source>
        <strain evidence="14">NIAS01</strain>
        <tissue evidence="14">Whole body or cell culture</tissue>
    </source>
</reference>
<evidence type="ECO:0000256" key="11">
    <source>
        <dbReference type="PROSITE-ProRule" id="PRU01379"/>
    </source>
</evidence>
<dbReference type="PANTHER" id="PTHR11705:SF91">
    <property type="entry name" value="FI01817P-RELATED"/>
    <property type="match status" value="1"/>
</dbReference>
<evidence type="ECO:0000256" key="1">
    <source>
        <dbReference type="ARBA" id="ARBA00001947"/>
    </source>
</evidence>
<evidence type="ECO:0000256" key="12">
    <source>
        <dbReference type="SAM" id="SignalP"/>
    </source>
</evidence>
<dbReference type="SUPFAM" id="SSF53187">
    <property type="entry name" value="Zn-dependent exopeptidases"/>
    <property type="match status" value="1"/>
</dbReference>
<sequence length="399" mass="45297">MWRLSVIFLIILINSHFVISDLVDADIIEAISPEVNTEPEISIENDRSQIEGRSYSGAQLWRIPYTGMDYKNAISELQKTYQTNMWNLQMANASNAYVDMFVKQSVVDDAREFLKKSQVPFEVIIEDIQDSIESQNPPLDDIDSWQNRDGHPMTWTAYHRLNDIHLYMDFLAKSYPNLCSVKTIGKSVENRPLKVLRISNGNPTNKAIWIDAGIHAREWISPAAVTYLADNFVANWDSESADIKSIDWYILPVMNPDGYEYTHRNDRLWRKNRRRHTFCVGTDLNRNYGHKWGGQGASRQPCSETFAGSKAFSEPETKAVDDFLKSSAANFKASLSFHSYGQYILYPWGYDRKVPADHQDLDNVAKEAAAAIKNVDGKIYTVGPAGSTLYPAAGGSDDW</sequence>
<dbReference type="Gene3D" id="3.30.70.340">
    <property type="entry name" value="Metallocarboxypeptidase-like"/>
    <property type="match status" value="1"/>
</dbReference>
<feature type="signal peptide" evidence="12">
    <location>
        <begin position="1"/>
        <end position="20"/>
    </location>
</feature>
<keyword evidence="9" id="KW-0482">Metalloprotease</keyword>
<comment type="similarity">
    <text evidence="2 11">Belongs to the peptidase M14 family.</text>
</comment>
<dbReference type="AlphaFoldDB" id="A0A9J6CR72"/>
<dbReference type="GO" id="GO:0004181">
    <property type="term" value="F:metallocarboxypeptidase activity"/>
    <property type="evidence" value="ECO:0007669"/>
    <property type="project" value="InterPro"/>
</dbReference>
<dbReference type="Pfam" id="PF02244">
    <property type="entry name" value="Propep_M14"/>
    <property type="match status" value="1"/>
</dbReference>
<dbReference type="EMBL" id="JADBJN010000001">
    <property type="protein sequence ID" value="KAG5684517.1"/>
    <property type="molecule type" value="Genomic_DNA"/>
</dbReference>
<dbReference type="InterPro" id="IPR003146">
    <property type="entry name" value="M14A_act_pep"/>
</dbReference>
<dbReference type="Proteomes" id="UP001107558">
    <property type="component" value="Chromosome 1"/>
</dbReference>
<proteinExistence type="inferred from homology"/>
<dbReference type="GO" id="GO:0006508">
    <property type="term" value="P:proteolysis"/>
    <property type="evidence" value="ECO:0007669"/>
    <property type="project" value="UniProtKB-KW"/>
</dbReference>
<feature type="domain" description="Peptidase M14" evidence="13">
    <location>
        <begin position="157"/>
        <end position="399"/>
    </location>
</feature>
<keyword evidence="3" id="KW-0121">Carboxypeptidase</keyword>
<dbReference type="OrthoDB" id="3626597at2759"/>
<keyword evidence="7" id="KW-0378">Hydrolase</keyword>
<evidence type="ECO:0000256" key="2">
    <source>
        <dbReference type="ARBA" id="ARBA00005988"/>
    </source>
</evidence>
<comment type="cofactor">
    <cofactor evidence="1">
        <name>Zn(2+)</name>
        <dbReference type="ChEBI" id="CHEBI:29105"/>
    </cofactor>
</comment>
<evidence type="ECO:0000256" key="7">
    <source>
        <dbReference type="ARBA" id="ARBA00022801"/>
    </source>
</evidence>
<evidence type="ECO:0000256" key="4">
    <source>
        <dbReference type="ARBA" id="ARBA00022670"/>
    </source>
</evidence>
<evidence type="ECO:0000256" key="6">
    <source>
        <dbReference type="ARBA" id="ARBA00022729"/>
    </source>
</evidence>
<evidence type="ECO:0000256" key="5">
    <source>
        <dbReference type="ARBA" id="ARBA00022723"/>
    </source>
</evidence>